<dbReference type="PROSITE" id="PS51318">
    <property type="entry name" value="TAT"/>
    <property type="match status" value="1"/>
</dbReference>
<gene>
    <name evidence="3" type="ORF">SOCEGT47_066890</name>
</gene>
<name>A0A4P2Q9C8_SORCE</name>
<evidence type="ECO:0000256" key="1">
    <source>
        <dbReference type="SAM" id="MobiDB-lite"/>
    </source>
</evidence>
<dbReference type="PANTHER" id="PTHR43794">
    <property type="entry name" value="AMINOHYDROLASE SSNA-RELATED"/>
    <property type="match status" value="1"/>
</dbReference>
<dbReference type="RefSeq" id="WP_129353532.1">
    <property type="nucleotide sequence ID" value="NZ_CP012670.1"/>
</dbReference>
<dbReference type="SUPFAM" id="SSF51338">
    <property type="entry name" value="Composite domain of metallo-dependent hydrolases"/>
    <property type="match status" value="1"/>
</dbReference>
<dbReference type="OrthoDB" id="9807210at2"/>
<feature type="domain" description="Amidohydrolase-related" evidence="2">
    <location>
        <begin position="116"/>
        <end position="470"/>
    </location>
</feature>
<dbReference type="Gene3D" id="3.20.20.140">
    <property type="entry name" value="Metal-dependent hydrolases"/>
    <property type="match status" value="1"/>
</dbReference>
<evidence type="ECO:0000313" key="4">
    <source>
        <dbReference type="Proteomes" id="UP000295781"/>
    </source>
</evidence>
<dbReference type="InterPro" id="IPR006680">
    <property type="entry name" value="Amidohydro-rel"/>
</dbReference>
<dbReference type="EC" id="3.5.1.32" evidence="3"/>
<dbReference type="InterPro" id="IPR006311">
    <property type="entry name" value="TAT_signal"/>
</dbReference>
<dbReference type="SUPFAM" id="SSF51556">
    <property type="entry name" value="Metallo-dependent hydrolases"/>
    <property type="match status" value="1"/>
</dbReference>
<proteinExistence type="predicted"/>
<organism evidence="3 4">
    <name type="scientific">Sorangium cellulosum</name>
    <name type="common">Polyangium cellulosum</name>
    <dbReference type="NCBI Taxonomy" id="56"/>
    <lineage>
        <taxon>Bacteria</taxon>
        <taxon>Pseudomonadati</taxon>
        <taxon>Myxococcota</taxon>
        <taxon>Polyangia</taxon>
        <taxon>Polyangiales</taxon>
        <taxon>Polyangiaceae</taxon>
        <taxon>Sorangium</taxon>
    </lineage>
</organism>
<feature type="region of interest" description="Disordered" evidence="1">
    <location>
        <begin position="1"/>
        <end position="20"/>
    </location>
</feature>
<accession>A0A4P2Q9C8</accession>
<protein>
    <submittedName>
        <fullName evidence="3">Amidohydrolase</fullName>
        <ecNumber evidence="3">3.5.1.32</ecNumber>
    </submittedName>
</protein>
<dbReference type="InterPro" id="IPR011059">
    <property type="entry name" value="Metal-dep_hydrolase_composite"/>
</dbReference>
<reference evidence="3 4" key="1">
    <citation type="submission" date="2015-09" db="EMBL/GenBank/DDBJ databases">
        <title>Sorangium comparison.</title>
        <authorList>
            <person name="Zaburannyi N."/>
            <person name="Bunk B."/>
            <person name="Overmann J."/>
            <person name="Mueller R."/>
        </authorList>
    </citation>
    <scope>NUCLEOTIDE SEQUENCE [LARGE SCALE GENOMIC DNA]</scope>
    <source>
        <strain evidence="3 4">So ceGT47</strain>
    </source>
</reference>
<dbReference type="PANTHER" id="PTHR43794:SF5">
    <property type="entry name" value="CHLOROHYDROLASE FAMILY PROTEIN"/>
    <property type="match status" value="1"/>
</dbReference>
<evidence type="ECO:0000259" key="2">
    <source>
        <dbReference type="Pfam" id="PF01979"/>
    </source>
</evidence>
<dbReference type="InterPro" id="IPR050287">
    <property type="entry name" value="MTA/SAH_deaminase"/>
</dbReference>
<dbReference type="GO" id="GO:0047980">
    <property type="term" value="F:hippurate hydrolase activity"/>
    <property type="evidence" value="ECO:0007669"/>
    <property type="project" value="UniProtKB-EC"/>
</dbReference>
<dbReference type="NCBIfam" id="NF006056">
    <property type="entry name" value="PRK08204.1"/>
    <property type="match status" value="1"/>
</dbReference>
<dbReference type="Pfam" id="PF01979">
    <property type="entry name" value="Amidohydro_1"/>
    <property type="match status" value="1"/>
</dbReference>
<evidence type="ECO:0000313" key="3">
    <source>
        <dbReference type="EMBL" id="AUX26129.1"/>
    </source>
</evidence>
<keyword evidence="3" id="KW-0378">Hydrolase</keyword>
<dbReference type="AlphaFoldDB" id="A0A4P2Q9C8"/>
<dbReference type="Proteomes" id="UP000295781">
    <property type="component" value="Chromosome"/>
</dbReference>
<sequence length="507" mass="53862">MCKRLCGDSSTHDGDPAKAGSSRRQFLAVGASALGAAATFSTPVSAQETTETEAMPLETGAAHRQYLLKGGAVLSMDPNVGDFAQGDVLVQGKHIIAVGPNLYAPDATIINAAGTIAMPGFVDTHHHQYQTALRSFLSDGLLADDGLPHGDRNYLDYIHSTITPVFRPQDAFVAVFASALSQLDAGVTTVVDTSQVGHSPDHTDAVIEALQESGRRTVFVYSPGVGPDNIFPNDLQRLQLQYFSSTDQLVTLAMGGELFDPAFRDYWAIGRQNGLLIVTHLVGHLGQQTLVEQLDSEGLLGPDLEFIHASGISAASWQAIADAGVRVSIAAPIEMAMRHGMPPIQAALDLGIQPSLSTDVECTMTADFFTQMRGVFTLQRALINERALAGEPNLPELLTCRDVIRFATVEGARVAGLSHKIGSLTPGKEADILLLRADAINVAPLNNVPGAVVTLMDRSNVDTVIVGGKIRKWRGRLVGAPVNLLRAALEASRDYLLTTAGVSSALF</sequence>
<dbReference type="Gene3D" id="2.30.40.10">
    <property type="entry name" value="Urease, subunit C, domain 1"/>
    <property type="match status" value="1"/>
</dbReference>
<dbReference type="InterPro" id="IPR032466">
    <property type="entry name" value="Metal_Hydrolase"/>
</dbReference>
<dbReference type="EMBL" id="CP012670">
    <property type="protein sequence ID" value="AUX26129.1"/>
    <property type="molecule type" value="Genomic_DNA"/>
</dbReference>